<organism evidence="1 2">
    <name type="scientific">Mangrovimicrobium sediminis</name>
    <dbReference type="NCBI Taxonomy" id="2562682"/>
    <lineage>
        <taxon>Bacteria</taxon>
        <taxon>Pseudomonadati</taxon>
        <taxon>Pseudomonadota</taxon>
        <taxon>Gammaproteobacteria</taxon>
        <taxon>Cellvibrionales</taxon>
        <taxon>Halieaceae</taxon>
        <taxon>Mangrovimicrobium</taxon>
    </lineage>
</organism>
<proteinExistence type="predicted"/>
<comment type="caution">
    <text evidence="1">The sequence shown here is derived from an EMBL/GenBank/DDBJ whole genome shotgun (WGS) entry which is preliminary data.</text>
</comment>
<keyword evidence="2" id="KW-1185">Reference proteome</keyword>
<dbReference type="Proteomes" id="UP000298050">
    <property type="component" value="Unassembled WGS sequence"/>
</dbReference>
<accession>A0A4Z0LWV8</accession>
<protein>
    <submittedName>
        <fullName evidence="1">Pilus assembly protein</fullName>
    </submittedName>
</protein>
<sequence>MIEVLITIAIVVIGVVGLLQIQSRLQESEVEAYQRSQALMLLNDMADRLSTNRVNADAYVTTGLATPYLGVGGEDSVCDSADASVVAIDLREWCEQLRGAAETSGGTAVGGMIGARGCVQPVGIGAFMVTVAWQGLTPVAAPPASVSCAVGLYNQPSPSPCVNDECRRYVTTMVRLANLEST</sequence>
<dbReference type="EMBL" id="SRLE01000013">
    <property type="protein sequence ID" value="TGD71628.1"/>
    <property type="molecule type" value="Genomic_DNA"/>
</dbReference>
<reference evidence="1 2" key="1">
    <citation type="submission" date="2019-04" db="EMBL/GenBank/DDBJ databases">
        <title>Taxonomy of novel Haliea sp. from mangrove soil of West Coast of India.</title>
        <authorList>
            <person name="Verma A."/>
            <person name="Kumar P."/>
            <person name="Krishnamurthi S."/>
        </authorList>
    </citation>
    <scope>NUCLEOTIDE SEQUENCE [LARGE SCALE GENOMIC DNA]</scope>
    <source>
        <strain evidence="1 2">SAOS-164</strain>
    </source>
</reference>
<dbReference type="OrthoDB" id="8929815at2"/>
<evidence type="ECO:0000313" key="1">
    <source>
        <dbReference type="EMBL" id="TGD71628.1"/>
    </source>
</evidence>
<name>A0A4Z0LWV8_9GAMM</name>
<gene>
    <name evidence="1" type="ORF">E4634_18200</name>
</gene>
<dbReference type="AlphaFoldDB" id="A0A4Z0LWV8"/>
<evidence type="ECO:0000313" key="2">
    <source>
        <dbReference type="Proteomes" id="UP000298050"/>
    </source>
</evidence>